<dbReference type="AlphaFoldDB" id="A0A1F7TZ05"/>
<evidence type="ECO:0000256" key="6">
    <source>
        <dbReference type="ARBA" id="ARBA00022842"/>
    </source>
</evidence>
<dbReference type="SUPFAM" id="SSF81665">
    <property type="entry name" value="Calcium ATPase, transmembrane domain M"/>
    <property type="match status" value="1"/>
</dbReference>
<dbReference type="InterPro" id="IPR023214">
    <property type="entry name" value="HAD_sf"/>
</dbReference>
<evidence type="ECO:0000256" key="3">
    <source>
        <dbReference type="ARBA" id="ARBA00022723"/>
    </source>
</evidence>
<feature type="domain" description="Cation-transporting P-type ATPase C-terminal" evidence="11">
    <location>
        <begin position="384"/>
        <end position="555"/>
    </location>
</feature>
<keyword evidence="4" id="KW-0547">Nucleotide-binding</keyword>
<feature type="transmembrane region" description="Helical" evidence="10">
    <location>
        <begin position="433"/>
        <end position="456"/>
    </location>
</feature>
<accession>A0A1F7TZ05</accession>
<dbReference type="EMBL" id="MGDX01000016">
    <property type="protein sequence ID" value="OGL71260.1"/>
    <property type="molecule type" value="Genomic_DNA"/>
</dbReference>
<dbReference type="Gene3D" id="1.20.1110.10">
    <property type="entry name" value="Calcium-transporting ATPase, transmembrane domain"/>
    <property type="match status" value="1"/>
</dbReference>
<name>A0A1F7TZ05_9BACT</name>
<keyword evidence="7" id="KW-1278">Translocase</keyword>
<dbReference type="NCBIfam" id="TIGR01494">
    <property type="entry name" value="ATPase_P-type"/>
    <property type="match status" value="2"/>
</dbReference>
<dbReference type="PANTHER" id="PTHR24093">
    <property type="entry name" value="CATION TRANSPORTING ATPASE"/>
    <property type="match status" value="1"/>
</dbReference>
<evidence type="ECO:0000256" key="4">
    <source>
        <dbReference type="ARBA" id="ARBA00022741"/>
    </source>
</evidence>
<dbReference type="GO" id="GO:0016887">
    <property type="term" value="F:ATP hydrolysis activity"/>
    <property type="evidence" value="ECO:0007669"/>
    <property type="project" value="InterPro"/>
</dbReference>
<keyword evidence="5" id="KW-0067">ATP-binding</keyword>
<dbReference type="PANTHER" id="PTHR24093:SF506">
    <property type="entry name" value="CATION-TRANSPORTING ATPASE PMA1"/>
    <property type="match status" value="1"/>
</dbReference>
<dbReference type="PROSITE" id="PS00154">
    <property type="entry name" value="ATPASE_E1_E2"/>
    <property type="match status" value="1"/>
</dbReference>
<evidence type="ECO:0000313" key="13">
    <source>
        <dbReference type="Proteomes" id="UP000177097"/>
    </source>
</evidence>
<feature type="transmembrane region" description="Helical" evidence="10">
    <location>
        <begin position="534"/>
        <end position="554"/>
    </location>
</feature>
<dbReference type="SUPFAM" id="SSF56784">
    <property type="entry name" value="HAD-like"/>
    <property type="match status" value="1"/>
</dbReference>
<dbReference type="InterPro" id="IPR023299">
    <property type="entry name" value="ATPase_P-typ_cyto_dom_N"/>
</dbReference>
<evidence type="ECO:0000256" key="9">
    <source>
        <dbReference type="ARBA" id="ARBA00023136"/>
    </source>
</evidence>
<evidence type="ECO:0000256" key="2">
    <source>
        <dbReference type="ARBA" id="ARBA00022692"/>
    </source>
</evidence>
<dbReference type="Pfam" id="PF08282">
    <property type="entry name" value="Hydrolase_3"/>
    <property type="match status" value="1"/>
</dbReference>
<organism evidence="12 13">
    <name type="scientific">Candidatus Uhrbacteria bacterium RIFCSPHIGHO2_02_FULL_53_13</name>
    <dbReference type="NCBI Taxonomy" id="1802389"/>
    <lineage>
        <taxon>Bacteria</taxon>
        <taxon>Candidatus Uhriibacteriota</taxon>
    </lineage>
</organism>
<dbReference type="STRING" id="1802389.A3C17_03885"/>
<evidence type="ECO:0000256" key="5">
    <source>
        <dbReference type="ARBA" id="ARBA00022840"/>
    </source>
</evidence>
<dbReference type="GO" id="GO:0005886">
    <property type="term" value="C:plasma membrane"/>
    <property type="evidence" value="ECO:0007669"/>
    <property type="project" value="TreeGrafter"/>
</dbReference>
<evidence type="ECO:0000256" key="8">
    <source>
        <dbReference type="ARBA" id="ARBA00022989"/>
    </source>
</evidence>
<dbReference type="InterPro" id="IPR036412">
    <property type="entry name" value="HAD-like_sf"/>
</dbReference>
<dbReference type="InterPro" id="IPR023298">
    <property type="entry name" value="ATPase_P-typ_TM_dom_sf"/>
</dbReference>
<evidence type="ECO:0000256" key="10">
    <source>
        <dbReference type="SAM" id="Phobius"/>
    </source>
</evidence>
<dbReference type="InterPro" id="IPR018303">
    <property type="entry name" value="ATPase_P-typ_P_site"/>
</dbReference>
<dbReference type="Gene3D" id="3.40.1110.10">
    <property type="entry name" value="Calcium-transporting ATPase, cytoplasmic domain N"/>
    <property type="match status" value="1"/>
</dbReference>
<dbReference type="SFLD" id="SFLDS00003">
    <property type="entry name" value="Haloacid_Dehalogenase"/>
    <property type="match status" value="1"/>
</dbReference>
<dbReference type="SUPFAM" id="SSF81660">
    <property type="entry name" value="Metal cation-transporting ATPase, ATP-binding domain N"/>
    <property type="match status" value="1"/>
</dbReference>
<dbReference type="PRINTS" id="PR00119">
    <property type="entry name" value="CATATPASE"/>
</dbReference>
<evidence type="ECO:0000256" key="7">
    <source>
        <dbReference type="ARBA" id="ARBA00022967"/>
    </source>
</evidence>
<gene>
    <name evidence="12" type="ORF">A3C17_03885</name>
</gene>
<comment type="subcellular location">
    <subcellularLocation>
        <location evidence="1">Membrane</location>
        <topology evidence="1">Multi-pass membrane protein</topology>
    </subcellularLocation>
</comment>
<evidence type="ECO:0000313" key="12">
    <source>
        <dbReference type="EMBL" id="OGL71260.1"/>
    </source>
</evidence>
<dbReference type="GO" id="GO:0005524">
    <property type="term" value="F:ATP binding"/>
    <property type="evidence" value="ECO:0007669"/>
    <property type="project" value="UniProtKB-KW"/>
</dbReference>
<dbReference type="Pfam" id="PF00689">
    <property type="entry name" value="Cation_ATPase_C"/>
    <property type="match status" value="1"/>
</dbReference>
<dbReference type="GO" id="GO:0005388">
    <property type="term" value="F:P-type calcium transporter activity"/>
    <property type="evidence" value="ECO:0007669"/>
    <property type="project" value="TreeGrafter"/>
</dbReference>
<comment type="caution">
    <text evidence="12">The sequence shown here is derived from an EMBL/GenBank/DDBJ whole genome shotgun (WGS) entry which is preliminary data.</text>
</comment>
<dbReference type="InterPro" id="IPR006068">
    <property type="entry name" value="ATPase_P-typ_cation-transptr_C"/>
</dbReference>
<dbReference type="SFLD" id="SFLDG00002">
    <property type="entry name" value="C1.7:_P-type_atpase_like"/>
    <property type="match status" value="1"/>
</dbReference>
<keyword evidence="3" id="KW-0479">Metal-binding</keyword>
<dbReference type="InterPro" id="IPR044492">
    <property type="entry name" value="P_typ_ATPase_HD_dom"/>
</dbReference>
<feature type="transmembrane region" description="Helical" evidence="10">
    <location>
        <begin position="502"/>
        <end position="522"/>
    </location>
</feature>
<keyword evidence="9 10" id="KW-0472">Membrane</keyword>
<dbReference type="Proteomes" id="UP000177097">
    <property type="component" value="Unassembled WGS sequence"/>
</dbReference>
<keyword evidence="8 10" id="KW-1133">Transmembrane helix</keyword>
<evidence type="ECO:0000256" key="1">
    <source>
        <dbReference type="ARBA" id="ARBA00004141"/>
    </source>
</evidence>
<feature type="transmembrane region" description="Helical" evidence="10">
    <location>
        <begin position="468"/>
        <end position="490"/>
    </location>
</feature>
<keyword evidence="6" id="KW-0460">Magnesium</keyword>
<dbReference type="InterPro" id="IPR001757">
    <property type="entry name" value="P_typ_ATPase"/>
</dbReference>
<sequence>MALTVILAVGMQRMLRRKALVRKLVAAETLGSVTVVCTDKTGTLTEGRMHVARVVTATHDVALEGRIPDDVYDVCAALALNNDASMERTGAVGHPTEVALLEGAQKARMDVRALRRKYPRRAEVPFRSSSKYMATLHGDRGSSRLIVKGAPEAVFAFCQDTKGLERKVIEMASSGLRVLAVAVKDNATDVHDRKLTCLGLVGLSDPVRAQAETTIVRLADAGVRVVMITGDHPETVQYVARQVGLSTDPKRMLTGRELERLSDEELRTQVARIDIYARVEPAHKVRIVNALRSTGAVVAMVGDGVNDAAALKAADIGVAVAVATDVTKETSEMVLLDNNLSSIAAAVHEGRIIFDNIRKVVVYLMADSFSEIVLVAGSLFMGIPIPITAAQILWINIVSDGFPLAALTMEPGEAGVMHEMPRRRDEPVMSREMQVLIFLIGIVTDVGLFVLYLFLLSGSDQLTAHLQTIMFTALAMDSLLFAFAVRSFRVSIFRLNPLRNRWLLLGVGAGVLIQIAAVYVPALQTLFGTVALNLFDWVLIGALAVVKLVGIELMKDVLSYQRRRRAQEKTSYAPSH</sequence>
<dbReference type="Gene3D" id="3.40.50.1000">
    <property type="entry name" value="HAD superfamily/HAD-like"/>
    <property type="match status" value="1"/>
</dbReference>
<keyword evidence="2 10" id="KW-0812">Transmembrane</keyword>
<feature type="transmembrane region" description="Helical" evidence="10">
    <location>
        <begin position="360"/>
        <end position="385"/>
    </location>
</feature>
<dbReference type="PRINTS" id="PR00120">
    <property type="entry name" value="HATPASE"/>
</dbReference>
<dbReference type="Pfam" id="PF13246">
    <property type="entry name" value="Cation_ATPase"/>
    <property type="match status" value="1"/>
</dbReference>
<reference evidence="12 13" key="1">
    <citation type="journal article" date="2016" name="Nat. Commun.">
        <title>Thousands of microbial genomes shed light on interconnected biogeochemical processes in an aquifer system.</title>
        <authorList>
            <person name="Anantharaman K."/>
            <person name="Brown C.T."/>
            <person name="Hug L.A."/>
            <person name="Sharon I."/>
            <person name="Castelle C.J."/>
            <person name="Probst A.J."/>
            <person name="Thomas B.C."/>
            <person name="Singh A."/>
            <person name="Wilkins M.J."/>
            <person name="Karaoz U."/>
            <person name="Brodie E.L."/>
            <person name="Williams K.H."/>
            <person name="Hubbard S.S."/>
            <person name="Banfield J.F."/>
        </authorList>
    </citation>
    <scope>NUCLEOTIDE SEQUENCE [LARGE SCALE GENOMIC DNA]</scope>
</reference>
<dbReference type="SFLD" id="SFLDF00027">
    <property type="entry name" value="p-type_atpase"/>
    <property type="match status" value="1"/>
</dbReference>
<evidence type="ECO:0000259" key="11">
    <source>
        <dbReference type="Pfam" id="PF00689"/>
    </source>
</evidence>
<dbReference type="GO" id="GO:0046872">
    <property type="term" value="F:metal ion binding"/>
    <property type="evidence" value="ECO:0007669"/>
    <property type="project" value="UniProtKB-KW"/>
</dbReference>
<protein>
    <recommendedName>
        <fullName evidence="11">Cation-transporting P-type ATPase C-terminal domain-containing protein</fullName>
    </recommendedName>
</protein>
<proteinExistence type="predicted"/>